<dbReference type="RefSeq" id="WP_129893375.1">
    <property type="nucleotide sequence ID" value="NZ_CP035758.1"/>
</dbReference>
<evidence type="ECO:0000313" key="7">
    <source>
        <dbReference type="EMBL" id="QBD82306.1"/>
    </source>
</evidence>
<keyword evidence="3" id="KW-0269">Exonuclease</keyword>
<gene>
    <name evidence="7" type="ORF">EPA93_42550</name>
</gene>
<dbReference type="AlphaFoldDB" id="A0A4P6K466"/>
<proteinExistence type="predicted"/>
<dbReference type="InterPro" id="IPR006555">
    <property type="entry name" value="ATP-dep_Helicase_C"/>
</dbReference>
<dbReference type="CDD" id="cd06127">
    <property type="entry name" value="DEDDh"/>
    <property type="match status" value="1"/>
</dbReference>
<feature type="domain" description="Helicase ATP-binding" evidence="6">
    <location>
        <begin position="262"/>
        <end position="548"/>
    </location>
</feature>
<evidence type="ECO:0000313" key="8">
    <source>
        <dbReference type="Proteomes" id="UP000290365"/>
    </source>
</evidence>
<name>A0A4P6K466_KTERU</name>
<feature type="compositionally biased region" description="Basic and acidic residues" evidence="5">
    <location>
        <begin position="739"/>
        <end position="748"/>
    </location>
</feature>
<dbReference type="InterPro" id="IPR013520">
    <property type="entry name" value="Ribonucl_H"/>
</dbReference>
<dbReference type="InterPro" id="IPR014013">
    <property type="entry name" value="Helic_SF1/SF2_ATP-bd_DinG/Rad3"/>
</dbReference>
<dbReference type="Pfam" id="PF13307">
    <property type="entry name" value="Helicase_C_2"/>
    <property type="match status" value="1"/>
</dbReference>
<dbReference type="GO" id="GO:0005829">
    <property type="term" value="C:cytosol"/>
    <property type="evidence" value="ECO:0007669"/>
    <property type="project" value="TreeGrafter"/>
</dbReference>
<sequence>MAKKSSIRVALDLETTGLHAEQDAILEVAAVKFQGSTVIDTFETFVSPGRAIPYRVQRLTGIKPEQLAGAPLFETIAKKLQNFLGDFPLVGHSIPFDAGFLRRWGLARTNPLIDTFELATVMLPSLTSYNLGQVAETLGIRVPEDRHRAMVDTVLAMEVFISLHQRLQAVDLALLKDLANLDAPRSWPLLHFFRQELRERQERDGLYGSLGRGSFGDSLAAQLGMDPRVLSFAIAQQDEAAPPRLSASATATDPETLKAIRTFSKEPAEQAISTEYQVACREVQQALEQRTPLMLEVTVGGSDYTPALLPTLEWLKEASSEAANPPRLVIACSSQQAARRLIETTLPTLQKELDSHFSVAYLAERGGYLCVHRWFGAALRRTSGELTAEQARGLAKLGLWAQQTLTGERSELTLLPQEMAAWERISSGTERVASMNTRSGTAYEHCTYRRKGYCFVSRAEERVNAASIVVTTHAGLFDDLSHSHSLLTGIGRRLILDADLLEDESARWSGSELDRTRLFNLLNTIGTELPDGRYQGLLALAAPSIRENGPGGLSTTPTIAKSELDARMLAWFQTLRQARTSVEKLFGSFGHLIAEHVHQSSGKEKGKGSSTGRSYGGRNNERLDQPLRLTAHIRNLSAWGEIEQTWQKTSQRLQSVIDLVQQAEKTILDTPRNRRRSELGSGETGPVALELMTVAQRLHEQKQLVQQALSLENNDAVYWLRMPPMQSSFNNHHQSSHQRHTEAAGPRAEDTPILYTQLVQTSALLKRLLLTENTGTIFVGNALSVDSSFAFTQGRLGLEQDNQTALSLVTAHNEQTLLCLPNDVPEPNAPHYQRHLDETLIQMATMLEGQLVALFTSHAALRSSYATIKPLLETRGILVLGQGIDGSPRQLWQAFQRQERVVLLGTGSFWEGAEDINRTPACIVVTRLPMPVLNDPPIAARAEQYSDQLHNFTVPVASLRLRRGLNRLAWKDARRKAVVLFDRRITSKEYGSTILHSLPPCSQRQAAISHMPEMILDWLTGTGSWE</sequence>
<dbReference type="GO" id="GO:0004386">
    <property type="term" value="F:helicase activity"/>
    <property type="evidence" value="ECO:0007669"/>
    <property type="project" value="InterPro"/>
</dbReference>
<protein>
    <recommendedName>
        <fullName evidence="6">Helicase ATP-binding domain-containing protein</fullName>
    </recommendedName>
</protein>
<dbReference type="PROSITE" id="PS51193">
    <property type="entry name" value="HELICASE_ATP_BIND_2"/>
    <property type="match status" value="1"/>
</dbReference>
<dbReference type="GO" id="GO:0005524">
    <property type="term" value="F:ATP binding"/>
    <property type="evidence" value="ECO:0007669"/>
    <property type="project" value="UniProtKB-KW"/>
</dbReference>
<evidence type="ECO:0000256" key="1">
    <source>
        <dbReference type="ARBA" id="ARBA00022741"/>
    </source>
</evidence>
<accession>A0A4P6K466</accession>
<feature type="region of interest" description="Disordered" evidence="5">
    <location>
        <begin position="597"/>
        <end position="623"/>
    </location>
</feature>
<keyword evidence="3" id="KW-0540">Nuclease</keyword>
<evidence type="ECO:0000256" key="5">
    <source>
        <dbReference type="SAM" id="MobiDB-lite"/>
    </source>
</evidence>
<dbReference type="Gene3D" id="3.40.50.300">
    <property type="entry name" value="P-loop containing nucleotide triphosphate hydrolases"/>
    <property type="match status" value="2"/>
</dbReference>
<dbReference type="PANTHER" id="PTHR30231:SF41">
    <property type="entry name" value="DNA POLYMERASE III SUBUNIT EPSILON"/>
    <property type="match status" value="1"/>
</dbReference>
<dbReference type="NCBIfam" id="TIGR00573">
    <property type="entry name" value="dnaq"/>
    <property type="match status" value="1"/>
</dbReference>
<dbReference type="InterPro" id="IPR036397">
    <property type="entry name" value="RNaseH_sf"/>
</dbReference>
<dbReference type="GO" id="GO:0008408">
    <property type="term" value="F:3'-5' exonuclease activity"/>
    <property type="evidence" value="ECO:0007669"/>
    <property type="project" value="TreeGrafter"/>
</dbReference>
<dbReference type="GO" id="GO:0003887">
    <property type="term" value="F:DNA-directed DNA polymerase activity"/>
    <property type="evidence" value="ECO:0007669"/>
    <property type="project" value="InterPro"/>
</dbReference>
<keyword evidence="1" id="KW-0547">Nucleotide-binding</keyword>
<keyword evidence="2" id="KW-0378">Hydrolase</keyword>
<dbReference type="Proteomes" id="UP000290365">
    <property type="component" value="Chromosome"/>
</dbReference>
<dbReference type="SMART" id="SM00479">
    <property type="entry name" value="EXOIII"/>
    <property type="match status" value="1"/>
</dbReference>
<feature type="region of interest" description="Disordered" evidence="5">
    <location>
        <begin position="728"/>
        <end position="748"/>
    </location>
</feature>
<reference evidence="7 8" key="1">
    <citation type="submission" date="2019-01" db="EMBL/GenBank/DDBJ databases">
        <title>Ktedonosporobacter rubrisoli SCAWS-G2.</title>
        <authorList>
            <person name="Huang Y."/>
            <person name="Yan B."/>
        </authorList>
    </citation>
    <scope>NUCLEOTIDE SEQUENCE [LARGE SCALE GENOMIC DNA]</scope>
    <source>
        <strain evidence="7 8">SCAWS-G2</strain>
    </source>
</reference>
<keyword evidence="8" id="KW-1185">Reference proteome</keyword>
<dbReference type="InterPro" id="IPR006054">
    <property type="entry name" value="DnaQ"/>
</dbReference>
<keyword evidence="4" id="KW-0067">ATP-binding</keyword>
<evidence type="ECO:0000256" key="4">
    <source>
        <dbReference type="ARBA" id="ARBA00022840"/>
    </source>
</evidence>
<dbReference type="OrthoDB" id="9803913at2"/>
<dbReference type="SUPFAM" id="SSF53098">
    <property type="entry name" value="Ribonuclease H-like"/>
    <property type="match status" value="1"/>
</dbReference>
<dbReference type="KEGG" id="kbs:EPA93_42550"/>
<evidence type="ECO:0000256" key="2">
    <source>
        <dbReference type="ARBA" id="ARBA00022801"/>
    </source>
</evidence>
<evidence type="ECO:0000256" key="3">
    <source>
        <dbReference type="ARBA" id="ARBA00022839"/>
    </source>
</evidence>
<dbReference type="GO" id="GO:0045004">
    <property type="term" value="P:DNA replication proofreading"/>
    <property type="evidence" value="ECO:0007669"/>
    <property type="project" value="TreeGrafter"/>
</dbReference>
<dbReference type="FunFam" id="3.30.420.10:FF:000045">
    <property type="entry name" value="3'-5' exonuclease DinG"/>
    <property type="match status" value="1"/>
</dbReference>
<evidence type="ECO:0000259" key="6">
    <source>
        <dbReference type="PROSITE" id="PS51193"/>
    </source>
</evidence>
<dbReference type="SMART" id="SM00491">
    <property type="entry name" value="HELICc2"/>
    <property type="match status" value="1"/>
</dbReference>
<dbReference type="Gene3D" id="3.30.420.10">
    <property type="entry name" value="Ribonuclease H-like superfamily/Ribonuclease H"/>
    <property type="match status" value="1"/>
</dbReference>
<dbReference type="InterPro" id="IPR012337">
    <property type="entry name" value="RNaseH-like_sf"/>
</dbReference>
<dbReference type="InterPro" id="IPR027417">
    <property type="entry name" value="P-loop_NTPase"/>
</dbReference>
<dbReference type="GO" id="GO:0003677">
    <property type="term" value="F:DNA binding"/>
    <property type="evidence" value="ECO:0007669"/>
    <property type="project" value="InterPro"/>
</dbReference>
<dbReference type="PANTHER" id="PTHR30231">
    <property type="entry name" value="DNA POLYMERASE III SUBUNIT EPSILON"/>
    <property type="match status" value="1"/>
</dbReference>
<dbReference type="Pfam" id="PF00929">
    <property type="entry name" value="RNase_T"/>
    <property type="match status" value="1"/>
</dbReference>
<organism evidence="7 8">
    <name type="scientific">Ktedonosporobacter rubrisoli</name>
    <dbReference type="NCBI Taxonomy" id="2509675"/>
    <lineage>
        <taxon>Bacteria</taxon>
        <taxon>Bacillati</taxon>
        <taxon>Chloroflexota</taxon>
        <taxon>Ktedonobacteria</taxon>
        <taxon>Ktedonobacterales</taxon>
        <taxon>Ktedonosporobacteraceae</taxon>
        <taxon>Ktedonosporobacter</taxon>
    </lineage>
</organism>
<dbReference type="GO" id="GO:0016818">
    <property type="term" value="F:hydrolase activity, acting on acid anhydrides, in phosphorus-containing anhydrides"/>
    <property type="evidence" value="ECO:0007669"/>
    <property type="project" value="InterPro"/>
</dbReference>
<feature type="compositionally biased region" description="Basic and acidic residues" evidence="5">
    <location>
        <begin position="597"/>
        <end position="607"/>
    </location>
</feature>
<dbReference type="EMBL" id="CP035758">
    <property type="protein sequence ID" value="QBD82306.1"/>
    <property type="molecule type" value="Genomic_DNA"/>
</dbReference>